<evidence type="ECO:0000313" key="4">
    <source>
        <dbReference type="EMBL" id="MBB6032351.1"/>
    </source>
</evidence>
<dbReference type="PANTHER" id="PTHR43877">
    <property type="entry name" value="AMINOALKYLPHOSPHONATE N-ACETYLTRANSFERASE-RELATED-RELATED"/>
    <property type="match status" value="1"/>
</dbReference>
<dbReference type="AlphaFoldDB" id="A0A841F5Z4"/>
<evidence type="ECO:0000313" key="5">
    <source>
        <dbReference type="Proteomes" id="UP000548476"/>
    </source>
</evidence>
<dbReference type="EMBL" id="JACHGT010000001">
    <property type="protein sequence ID" value="MBB6032351.1"/>
    <property type="molecule type" value="Genomic_DNA"/>
</dbReference>
<feature type="domain" description="N-acetyltransferase" evidence="3">
    <location>
        <begin position="6"/>
        <end position="155"/>
    </location>
</feature>
<accession>A0A841F5Z4</accession>
<dbReference type="InterPro" id="IPR016181">
    <property type="entry name" value="Acyl_CoA_acyltransferase"/>
</dbReference>
<keyword evidence="1 4" id="KW-0808">Transferase</keyword>
<dbReference type="GO" id="GO:0016747">
    <property type="term" value="F:acyltransferase activity, transferring groups other than amino-acyl groups"/>
    <property type="evidence" value="ECO:0007669"/>
    <property type="project" value="InterPro"/>
</dbReference>
<reference evidence="4 5" key="1">
    <citation type="submission" date="2020-08" db="EMBL/GenBank/DDBJ databases">
        <title>Genomic Encyclopedia of Type Strains, Phase IV (KMG-IV): sequencing the most valuable type-strain genomes for metagenomic binning, comparative biology and taxonomic classification.</title>
        <authorList>
            <person name="Goeker M."/>
        </authorList>
    </citation>
    <scope>NUCLEOTIDE SEQUENCE [LARGE SCALE GENOMIC DNA]</scope>
    <source>
        <strain evidence="4 5">YIM 65646</strain>
    </source>
</reference>
<dbReference type="Proteomes" id="UP000548476">
    <property type="component" value="Unassembled WGS sequence"/>
</dbReference>
<dbReference type="RefSeq" id="WP_203686598.1">
    <property type="nucleotide sequence ID" value="NZ_BONT01000064.1"/>
</dbReference>
<dbReference type="Gene3D" id="3.40.630.30">
    <property type="match status" value="1"/>
</dbReference>
<keyword evidence="2" id="KW-0012">Acyltransferase</keyword>
<evidence type="ECO:0000256" key="2">
    <source>
        <dbReference type="ARBA" id="ARBA00023315"/>
    </source>
</evidence>
<evidence type="ECO:0000256" key="1">
    <source>
        <dbReference type="ARBA" id="ARBA00022679"/>
    </source>
</evidence>
<dbReference type="PANTHER" id="PTHR43877:SF2">
    <property type="entry name" value="AMINOALKYLPHOSPHONATE N-ACETYLTRANSFERASE-RELATED"/>
    <property type="match status" value="1"/>
</dbReference>
<proteinExistence type="predicted"/>
<dbReference type="Pfam" id="PF00583">
    <property type="entry name" value="Acetyltransf_1"/>
    <property type="match status" value="1"/>
</dbReference>
<dbReference type="InterPro" id="IPR000182">
    <property type="entry name" value="GNAT_dom"/>
</dbReference>
<comment type="caution">
    <text evidence="4">The sequence shown here is derived from an EMBL/GenBank/DDBJ whole genome shotgun (WGS) entry which is preliminary data.</text>
</comment>
<dbReference type="SUPFAM" id="SSF55729">
    <property type="entry name" value="Acyl-CoA N-acyltransferases (Nat)"/>
    <property type="match status" value="1"/>
</dbReference>
<evidence type="ECO:0000259" key="3">
    <source>
        <dbReference type="PROSITE" id="PS51186"/>
    </source>
</evidence>
<organism evidence="4 5">
    <name type="scientific">Phytomonospora endophytica</name>
    <dbReference type="NCBI Taxonomy" id="714109"/>
    <lineage>
        <taxon>Bacteria</taxon>
        <taxon>Bacillati</taxon>
        <taxon>Actinomycetota</taxon>
        <taxon>Actinomycetes</taxon>
        <taxon>Micromonosporales</taxon>
        <taxon>Micromonosporaceae</taxon>
        <taxon>Phytomonospora</taxon>
    </lineage>
</organism>
<name>A0A841F5Z4_9ACTN</name>
<protein>
    <submittedName>
        <fullName evidence="4">GNAT superfamily N-acetyltransferase</fullName>
    </submittedName>
</protein>
<gene>
    <name evidence="4" type="ORF">HNR73_000193</name>
</gene>
<sequence>MTGDRLNVRRAHIGDTAVLNELFVQLGYPQDAPGATASRIQSWSEDPAGAALVAEADGKVLGVVAVHVCPYLERPGSWGRIVALVVSDRARRQGVAGRLVAAAEAFAESRGCVRMEVTSANRRDDAHGFYRSRGYADQSERSSRFLRELGGPGGS</sequence>
<dbReference type="InterPro" id="IPR050832">
    <property type="entry name" value="Bact_Acetyltransf"/>
</dbReference>
<dbReference type="CDD" id="cd04301">
    <property type="entry name" value="NAT_SF"/>
    <property type="match status" value="1"/>
</dbReference>
<keyword evidence="5" id="KW-1185">Reference proteome</keyword>
<dbReference type="PROSITE" id="PS51186">
    <property type="entry name" value="GNAT"/>
    <property type="match status" value="1"/>
</dbReference>